<sequence>MTFDELLERYEPRLAAAFRECIEAIKSGIVLKTVVERLERGDIYGAVQAIQFEPEAFAALELALQEAFNAGGVNMVESLPKLIAPDGTRVLFQFGVRNLEAEALLRSQSSELVTRITEDQREALRIAFESGLSRGQNPTATALEVVGRISRVTGRREGGLIGLTSRQVEFISRARESLLAGDVEGMRRYLDLKTRDQRYDRTVAKAIREGKPVPADMVAKMIGRLSDRNLLLRGQTIALEETRTALFSVRDNAIRQQIQAGKITAQEVTKHWLHSGSEHPRLQHIEMAARYKAEGVPLDQPFIAADGTALMHPHDPKAPARHKIGCRCRMSYEIDYVAAGLRRYRARAA</sequence>
<evidence type="ECO:0000313" key="2">
    <source>
        <dbReference type="Proteomes" id="UP001225788"/>
    </source>
</evidence>
<evidence type="ECO:0000313" key="1">
    <source>
        <dbReference type="EMBL" id="WLS01741.1"/>
    </source>
</evidence>
<proteinExistence type="predicted"/>
<keyword evidence="2" id="KW-1185">Reference proteome</keyword>
<dbReference type="Proteomes" id="UP001225788">
    <property type="component" value="Chromosome"/>
</dbReference>
<name>A0ABY9K276_9HYPH</name>
<accession>A0ABY9K276</accession>
<organism evidence="1 2">
    <name type="scientific">Shinella oryzae</name>
    <dbReference type="NCBI Taxonomy" id="2871820"/>
    <lineage>
        <taxon>Bacteria</taxon>
        <taxon>Pseudomonadati</taxon>
        <taxon>Pseudomonadota</taxon>
        <taxon>Alphaproteobacteria</taxon>
        <taxon>Hyphomicrobiales</taxon>
        <taxon>Rhizobiaceae</taxon>
        <taxon>Shinella</taxon>
    </lineage>
</organism>
<protein>
    <submittedName>
        <fullName evidence="1">Head morphogenesis protein</fullName>
    </submittedName>
</protein>
<gene>
    <name evidence="1" type="ORF">Q9315_09800</name>
</gene>
<dbReference type="RefSeq" id="WP_306156837.1">
    <property type="nucleotide sequence ID" value="NZ_CP132314.1"/>
</dbReference>
<dbReference type="EMBL" id="CP132314">
    <property type="protein sequence ID" value="WLS01741.1"/>
    <property type="molecule type" value="Genomic_DNA"/>
</dbReference>
<reference evidence="1 2" key="1">
    <citation type="submission" date="2023-08" db="EMBL/GenBank/DDBJ databases">
        <title>Pathogen: clinical or host-associated sample.</title>
        <authorList>
            <person name="Hergert J."/>
            <person name="Casey R."/>
            <person name="Wagner J."/>
            <person name="Young E.L."/>
            <person name="Oakeson K.F."/>
        </authorList>
    </citation>
    <scope>NUCLEOTIDE SEQUENCE [LARGE SCALE GENOMIC DNA]</scope>
    <source>
        <strain evidence="1 2">UPHL-collab-2</strain>
    </source>
</reference>